<accession>A0A0L6U7J2</accession>
<feature type="compositionally biased region" description="Polar residues" evidence="1">
    <location>
        <begin position="49"/>
        <end position="63"/>
    </location>
</feature>
<name>A0A0L6U7J2_9BASI</name>
<dbReference type="EMBL" id="LAVV01014738">
    <property type="protein sequence ID" value="KNZ44479.1"/>
    <property type="molecule type" value="Genomic_DNA"/>
</dbReference>
<evidence type="ECO:0000256" key="1">
    <source>
        <dbReference type="SAM" id="MobiDB-lite"/>
    </source>
</evidence>
<dbReference type="VEuPathDB" id="FungiDB:VP01_911g2"/>
<sequence length="116" mass="12742">MSRLTERCAKLESPTAISRINEQFQLNLSRHQVKNAKNKIREVYGSYGGQSANLDGITSSSGKGAQPKNIPDINAFPLEDITTTNQATKRHSKASKRPSMIIDPDHSHLNIDGNIA</sequence>
<feature type="region of interest" description="Disordered" evidence="1">
    <location>
        <begin position="47"/>
        <end position="116"/>
    </location>
</feature>
<proteinExistence type="predicted"/>
<evidence type="ECO:0000313" key="2">
    <source>
        <dbReference type="EMBL" id="KNZ44479.1"/>
    </source>
</evidence>
<organism evidence="2 3">
    <name type="scientific">Puccinia sorghi</name>
    <dbReference type="NCBI Taxonomy" id="27349"/>
    <lineage>
        <taxon>Eukaryota</taxon>
        <taxon>Fungi</taxon>
        <taxon>Dikarya</taxon>
        <taxon>Basidiomycota</taxon>
        <taxon>Pucciniomycotina</taxon>
        <taxon>Pucciniomycetes</taxon>
        <taxon>Pucciniales</taxon>
        <taxon>Pucciniaceae</taxon>
        <taxon>Puccinia</taxon>
    </lineage>
</organism>
<reference evidence="2 3" key="1">
    <citation type="submission" date="2015-08" db="EMBL/GenBank/DDBJ databases">
        <title>Next Generation Sequencing and Analysis of the Genome of Puccinia sorghi L Schw, the Causal Agent of Maize Common Rust.</title>
        <authorList>
            <person name="Rochi L."/>
            <person name="Burguener G."/>
            <person name="Darino M."/>
            <person name="Turjanski A."/>
            <person name="Kreff E."/>
            <person name="Dieguez M.J."/>
            <person name="Sacco F."/>
        </authorList>
    </citation>
    <scope>NUCLEOTIDE SEQUENCE [LARGE SCALE GENOMIC DNA]</scope>
    <source>
        <strain evidence="2 3">RO10H11247</strain>
    </source>
</reference>
<keyword evidence="3" id="KW-1185">Reference proteome</keyword>
<comment type="caution">
    <text evidence="2">The sequence shown here is derived from an EMBL/GenBank/DDBJ whole genome shotgun (WGS) entry which is preliminary data.</text>
</comment>
<gene>
    <name evidence="2" type="ORF">VP01_911g2</name>
</gene>
<dbReference type="AlphaFoldDB" id="A0A0L6U7J2"/>
<dbReference type="Proteomes" id="UP000037035">
    <property type="component" value="Unassembled WGS sequence"/>
</dbReference>
<evidence type="ECO:0000313" key="3">
    <source>
        <dbReference type="Proteomes" id="UP000037035"/>
    </source>
</evidence>
<protein>
    <submittedName>
        <fullName evidence="2">Uncharacterized protein</fullName>
    </submittedName>
</protein>